<feature type="transmembrane region" description="Helical" evidence="1">
    <location>
        <begin position="66"/>
        <end position="83"/>
    </location>
</feature>
<organism evidence="2 3">
    <name type="scientific">Rhodococcus sovatensis</name>
    <dbReference type="NCBI Taxonomy" id="1805840"/>
    <lineage>
        <taxon>Bacteria</taxon>
        <taxon>Bacillati</taxon>
        <taxon>Actinomycetota</taxon>
        <taxon>Actinomycetes</taxon>
        <taxon>Mycobacteriales</taxon>
        <taxon>Nocardiaceae</taxon>
        <taxon>Rhodococcus</taxon>
    </lineage>
</organism>
<evidence type="ECO:0000313" key="2">
    <source>
        <dbReference type="EMBL" id="WXG67546.1"/>
    </source>
</evidence>
<dbReference type="Proteomes" id="UP001432000">
    <property type="component" value="Chromosome"/>
</dbReference>
<dbReference type="InterPro" id="IPR009339">
    <property type="entry name" value="DUF998"/>
</dbReference>
<keyword evidence="1" id="KW-0472">Membrane</keyword>
<keyword evidence="3" id="KW-1185">Reference proteome</keyword>
<feature type="transmembrane region" description="Helical" evidence="1">
    <location>
        <begin position="166"/>
        <end position="187"/>
    </location>
</feature>
<proteinExistence type="predicted"/>
<protein>
    <submittedName>
        <fullName evidence="2">DUF998 domain-containing protein</fullName>
    </submittedName>
</protein>
<sequence>MGQERSAGRAWAPWTATVLLVIAGVLYSAWVAEFFLDTGLDPAVSFLSELDAADQPYRHFFSTADLLTGIMLIAAAALGLTAFMRRRLTITGWIAIGIFGAATIADSQLPIECVAANDPSCPVEPSGLFPQLHHIHALTSTIAVFAVFTAMIAFTAAAYRYRTLPLLRTMGLTVLAVTSLATAWLMIADNLPGSSGLGIAQRIQVSGMSAYLVVLGLAVRSRRVPLTG</sequence>
<accession>A0ABZ2PEU5</accession>
<evidence type="ECO:0000256" key="1">
    <source>
        <dbReference type="SAM" id="Phobius"/>
    </source>
</evidence>
<feature type="transmembrane region" description="Helical" evidence="1">
    <location>
        <begin position="135"/>
        <end position="159"/>
    </location>
</feature>
<keyword evidence="1" id="KW-0812">Transmembrane</keyword>
<dbReference type="Pfam" id="PF06197">
    <property type="entry name" value="DUF998"/>
    <property type="match status" value="1"/>
</dbReference>
<name>A0ABZ2PEU5_9NOCA</name>
<gene>
    <name evidence="2" type="ORF">WDS16_20225</name>
</gene>
<dbReference type="RefSeq" id="WP_338887166.1">
    <property type="nucleotide sequence ID" value="NZ_CP147846.1"/>
</dbReference>
<keyword evidence="1" id="KW-1133">Transmembrane helix</keyword>
<feature type="transmembrane region" description="Helical" evidence="1">
    <location>
        <begin position="90"/>
        <end position="109"/>
    </location>
</feature>
<feature type="transmembrane region" description="Helical" evidence="1">
    <location>
        <begin position="199"/>
        <end position="219"/>
    </location>
</feature>
<evidence type="ECO:0000313" key="3">
    <source>
        <dbReference type="Proteomes" id="UP001432000"/>
    </source>
</evidence>
<feature type="transmembrane region" description="Helical" evidence="1">
    <location>
        <begin position="12"/>
        <end position="32"/>
    </location>
</feature>
<reference evidence="2 3" key="1">
    <citation type="submission" date="2024-03" db="EMBL/GenBank/DDBJ databases">
        <title>Natural products discovery in diverse microorganisms through a two-stage MS feature dereplication strategy.</title>
        <authorList>
            <person name="Zhang R."/>
        </authorList>
    </citation>
    <scope>NUCLEOTIDE SEQUENCE [LARGE SCALE GENOMIC DNA]</scope>
    <source>
        <strain evidence="2 3">18930</strain>
    </source>
</reference>
<dbReference type="EMBL" id="CP147846">
    <property type="protein sequence ID" value="WXG67546.1"/>
    <property type="molecule type" value="Genomic_DNA"/>
</dbReference>